<sequence length="182" mass="21146">MNEHLEPVFNLLLPALDKAGIDYWVYGGVSVAAYVGKFIRSNKDIDIFVREADFERAKLILNNSCIQNNFQLSEPPPLSNGRRKVEIRIDSERLSMVPAYIKDHIVELKFKRGSKEYSTQILERVERNISGYKFFSPTDVYIKELFVNYLTTSGKKDKDKIKNYDAKNILTSEEYSKFYPNN</sequence>
<dbReference type="Gene3D" id="3.30.460.40">
    <property type="match status" value="1"/>
</dbReference>
<dbReference type="Pfam" id="PF10706">
    <property type="entry name" value="Aminoglyc_resit"/>
    <property type="match status" value="1"/>
</dbReference>
<evidence type="ECO:0000313" key="2">
    <source>
        <dbReference type="Proteomes" id="UP000178558"/>
    </source>
</evidence>
<evidence type="ECO:0000313" key="1">
    <source>
        <dbReference type="EMBL" id="OGK50221.1"/>
    </source>
</evidence>
<dbReference type="InterPro" id="IPR043519">
    <property type="entry name" value="NT_sf"/>
</dbReference>
<organism evidence="1 2">
    <name type="scientific">Candidatus Roizmanbacteria bacterium RIFCSPLOWO2_01_FULL_40_42</name>
    <dbReference type="NCBI Taxonomy" id="1802066"/>
    <lineage>
        <taxon>Bacteria</taxon>
        <taxon>Candidatus Roizmaniibacteriota</taxon>
    </lineage>
</organism>
<protein>
    <submittedName>
        <fullName evidence="1">Uncharacterized protein</fullName>
    </submittedName>
</protein>
<gene>
    <name evidence="1" type="ORF">A3B50_00360</name>
</gene>
<accession>A0A1F7J3N5</accession>
<comment type="caution">
    <text evidence="1">The sequence shown here is derived from an EMBL/GenBank/DDBJ whole genome shotgun (WGS) entry which is preliminary data.</text>
</comment>
<dbReference type="Proteomes" id="UP000178558">
    <property type="component" value="Unassembled WGS sequence"/>
</dbReference>
<name>A0A1F7J3N5_9BACT</name>
<dbReference type="EMBL" id="MGAQ01000020">
    <property type="protein sequence ID" value="OGK50221.1"/>
    <property type="molecule type" value="Genomic_DNA"/>
</dbReference>
<dbReference type="SUPFAM" id="SSF81301">
    <property type="entry name" value="Nucleotidyltransferase"/>
    <property type="match status" value="1"/>
</dbReference>
<dbReference type="AlphaFoldDB" id="A0A1F7J3N5"/>
<proteinExistence type="predicted"/>
<dbReference type="InterPro" id="IPR019646">
    <property type="entry name" value="Aminoglyc_AdlTrfase"/>
</dbReference>
<reference evidence="1 2" key="1">
    <citation type="journal article" date="2016" name="Nat. Commun.">
        <title>Thousands of microbial genomes shed light on interconnected biogeochemical processes in an aquifer system.</title>
        <authorList>
            <person name="Anantharaman K."/>
            <person name="Brown C.T."/>
            <person name="Hug L.A."/>
            <person name="Sharon I."/>
            <person name="Castelle C.J."/>
            <person name="Probst A.J."/>
            <person name="Thomas B.C."/>
            <person name="Singh A."/>
            <person name="Wilkins M.J."/>
            <person name="Karaoz U."/>
            <person name="Brodie E.L."/>
            <person name="Williams K.H."/>
            <person name="Hubbard S.S."/>
            <person name="Banfield J.F."/>
        </authorList>
    </citation>
    <scope>NUCLEOTIDE SEQUENCE [LARGE SCALE GENOMIC DNA]</scope>
</reference>